<gene>
    <name evidence="2" type="ORF">FPY71_09685</name>
</gene>
<feature type="chain" id="PRO_5022855517" evidence="1">
    <location>
        <begin position="20"/>
        <end position="239"/>
    </location>
</feature>
<reference evidence="2 3" key="1">
    <citation type="submission" date="2019-08" db="EMBL/GenBank/DDBJ databases">
        <title>Aureimonas fodiniaquatilis sp. nov., isolated from a coal mine wastewater.</title>
        <authorList>
            <person name="Kim W."/>
        </authorList>
    </citation>
    <scope>NUCLEOTIDE SEQUENCE [LARGE SCALE GENOMIC DNA]</scope>
    <source>
        <strain evidence="2 3">CAU 1482</strain>
    </source>
</reference>
<keyword evidence="3" id="KW-1185">Reference proteome</keyword>
<evidence type="ECO:0000313" key="3">
    <source>
        <dbReference type="Proteomes" id="UP000324738"/>
    </source>
</evidence>
<feature type="signal peptide" evidence="1">
    <location>
        <begin position="1"/>
        <end position="19"/>
    </location>
</feature>
<accession>A0A5B0DYW7</accession>
<evidence type="ECO:0000313" key="2">
    <source>
        <dbReference type="EMBL" id="KAA0970740.1"/>
    </source>
</evidence>
<name>A0A5B0DYW7_9HYPH</name>
<dbReference type="RefSeq" id="WP_149299995.1">
    <property type="nucleotide sequence ID" value="NZ_VTWH01000002.1"/>
</dbReference>
<dbReference type="Pfam" id="PF10016">
    <property type="entry name" value="DUF2259"/>
    <property type="match status" value="1"/>
</dbReference>
<dbReference type="AlphaFoldDB" id="A0A5B0DYW7"/>
<dbReference type="EMBL" id="VTWH01000002">
    <property type="protein sequence ID" value="KAA0970740.1"/>
    <property type="molecule type" value="Genomic_DNA"/>
</dbReference>
<keyword evidence="1" id="KW-0732">Signal</keyword>
<comment type="caution">
    <text evidence="2">The sequence shown here is derived from an EMBL/GenBank/DDBJ whole genome shotgun (WGS) entry which is preliminary data.</text>
</comment>
<dbReference type="Proteomes" id="UP000324738">
    <property type="component" value="Unassembled WGS sequence"/>
</dbReference>
<proteinExistence type="predicted"/>
<evidence type="ECO:0000256" key="1">
    <source>
        <dbReference type="SAM" id="SignalP"/>
    </source>
</evidence>
<sequence length="239" mass="26248">MLVRTLIACLLLTAGTARAGDFATLETLGFSPEGNVFAFEQHGIQDGSGFPYSEIFFVDLDRDDFVAGSPIRIRLDDESADLADARQAAASQAAKLLEEHGPFKPGLVVAANLPTHLNTTPDLIRFLPRAVEPTPDTPIVLKLETFPLETQEHCTAFGHEISGFRLIQELDGENRVLFEDETIPDSRRCPYDYTLAQVQVHGTMPGEWRAVVLIGVRSVGFEGPDMRYIALPVPLPDES</sequence>
<protein>
    <submittedName>
        <fullName evidence="2">DUF2259 domain-containing protein</fullName>
    </submittedName>
</protein>
<organism evidence="2 3">
    <name type="scientific">Aureimonas fodinaquatilis</name>
    <dbReference type="NCBI Taxonomy" id="2565783"/>
    <lineage>
        <taxon>Bacteria</taxon>
        <taxon>Pseudomonadati</taxon>
        <taxon>Pseudomonadota</taxon>
        <taxon>Alphaproteobacteria</taxon>
        <taxon>Hyphomicrobiales</taxon>
        <taxon>Aurantimonadaceae</taxon>
        <taxon>Aureimonas</taxon>
    </lineage>
</organism>
<dbReference type="OrthoDB" id="65722at2"/>
<dbReference type="InterPro" id="IPR018725">
    <property type="entry name" value="DUF2259_secreted"/>
</dbReference>